<evidence type="ECO:0000313" key="3">
    <source>
        <dbReference type="Proteomes" id="UP000054270"/>
    </source>
</evidence>
<feature type="compositionally biased region" description="Polar residues" evidence="1">
    <location>
        <begin position="13"/>
        <end position="28"/>
    </location>
</feature>
<accession>A0A0D2LHM4</accession>
<feature type="compositionally biased region" description="Basic and acidic residues" evidence="1">
    <location>
        <begin position="60"/>
        <end position="76"/>
    </location>
</feature>
<feature type="region of interest" description="Disordered" evidence="1">
    <location>
        <begin position="1"/>
        <end position="118"/>
    </location>
</feature>
<dbReference type="AlphaFoldDB" id="A0A0D2LHM4"/>
<reference evidence="3" key="1">
    <citation type="submission" date="2014-04" db="EMBL/GenBank/DDBJ databases">
        <title>Evolutionary Origins and Diversification of the Mycorrhizal Mutualists.</title>
        <authorList>
            <consortium name="DOE Joint Genome Institute"/>
            <consortium name="Mycorrhizal Genomics Consortium"/>
            <person name="Kohler A."/>
            <person name="Kuo A."/>
            <person name="Nagy L.G."/>
            <person name="Floudas D."/>
            <person name="Copeland A."/>
            <person name="Barry K.W."/>
            <person name="Cichocki N."/>
            <person name="Veneault-Fourrey C."/>
            <person name="LaButti K."/>
            <person name="Lindquist E.A."/>
            <person name="Lipzen A."/>
            <person name="Lundell T."/>
            <person name="Morin E."/>
            <person name="Murat C."/>
            <person name="Riley R."/>
            <person name="Ohm R."/>
            <person name="Sun H."/>
            <person name="Tunlid A."/>
            <person name="Henrissat B."/>
            <person name="Grigoriev I.V."/>
            <person name="Hibbett D.S."/>
            <person name="Martin F."/>
        </authorList>
    </citation>
    <scope>NUCLEOTIDE SEQUENCE [LARGE SCALE GENOMIC DNA]</scope>
    <source>
        <strain evidence="3">FD-334 SS-4</strain>
    </source>
</reference>
<evidence type="ECO:0000256" key="1">
    <source>
        <dbReference type="SAM" id="MobiDB-lite"/>
    </source>
</evidence>
<dbReference type="EMBL" id="KN817525">
    <property type="protein sequence ID" value="KJA27117.1"/>
    <property type="molecule type" value="Genomic_DNA"/>
</dbReference>
<protein>
    <submittedName>
        <fullName evidence="2">Uncharacterized protein</fullName>
    </submittedName>
</protein>
<evidence type="ECO:0000313" key="2">
    <source>
        <dbReference type="EMBL" id="KJA27117.1"/>
    </source>
</evidence>
<name>A0A0D2LHM4_HYPSF</name>
<sequence length="202" mass="21641">MMISVTPCFPSSIYGSQRSDNYPSTVQKQRGRDRLRSHYATRLAHATPPRSASIPMVNPEKQKAKAPEIIDARGDPELSDNASDSDDGHTEADAAEGAAVPSSSTSAKKKKKKKSKAKKLLDGIINSKDGIPEEVVGTVLDKVKAEGGSAALEANAENVREALRQMKIMDVVRGKAGVGGLNKKDMGEHKVVLVAIFYVRDG</sequence>
<gene>
    <name evidence="2" type="ORF">HYPSUDRAFT_987574</name>
</gene>
<dbReference type="STRING" id="945553.A0A0D2LHM4"/>
<dbReference type="Proteomes" id="UP000054270">
    <property type="component" value="Unassembled WGS sequence"/>
</dbReference>
<proteinExistence type="predicted"/>
<feature type="compositionally biased region" description="Basic residues" evidence="1">
    <location>
        <begin position="107"/>
        <end position="118"/>
    </location>
</feature>
<organism evidence="2 3">
    <name type="scientific">Hypholoma sublateritium (strain FD-334 SS-4)</name>
    <dbReference type="NCBI Taxonomy" id="945553"/>
    <lineage>
        <taxon>Eukaryota</taxon>
        <taxon>Fungi</taxon>
        <taxon>Dikarya</taxon>
        <taxon>Basidiomycota</taxon>
        <taxon>Agaricomycotina</taxon>
        <taxon>Agaricomycetes</taxon>
        <taxon>Agaricomycetidae</taxon>
        <taxon>Agaricales</taxon>
        <taxon>Agaricineae</taxon>
        <taxon>Strophariaceae</taxon>
        <taxon>Hypholoma</taxon>
    </lineage>
</organism>
<dbReference type="OrthoDB" id="60315at2759"/>
<keyword evidence="3" id="KW-1185">Reference proteome</keyword>